<evidence type="ECO:0000313" key="1">
    <source>
        <dbReference type="EMBL" id="EDM99229.1"/>
    </source>
</evidence>
<reference evidence="1 2" key="1">
    <citation type="submission" date="2007-04" db="EMBL/GenBank/DDBJ databases">
        <authorList>
            <person name="Fulton L."/>
            <person name="Clifton S."/>
            <person name="Fulton B."/>
            <person name="Xu J."/>
            <person name="Minx P."/>
            <person name="Pepin K.H."/>
            <person name="Johnson M."/>
            <person name="Thiruvilangam P."/>
            <person name="Bhonagiri V."/>
            <person name="Nash W.E."/>
            <person name="Mardis E.R."/>
            <person name="Wilson R.K."/>
        </authorList>
    </citation>
    <scope>NUCLEOTIDE SEQUENCE [LARGE SCALE GENOMIC DNA]</scope>
    <source>
        <strain evidence="1 2">ATCC 29799</strain>
    </source>
</reference>
<name>A6NY59_9FIRM</name>
<proteinExistence type="predicted"/>
<organism evidence="1 2">
    <name type="scientific">Pseudoflavonifractor capillosus ATCC 29799</name>
    <dbReference type="NCBI Taxonomy" id="411467"/>
    <lineage>
        <taxon>Bacteria</taxon>
        <taxon>Bacillati</taxon>
        <taxon>Bacillota</taxon>
        <taxon>Clostridia</taxon>
        <taxon>Eubacteriales</taxon>
        <taxon>Oscillospiraceae</taxon>
        <taxon>Pseudoflavonifractor</taxon>
    </lineage>
</organism>
<keyword evidence="2" id="KW-1185">Reference proteome</keyword>
<dbReference type="EMBL" id="AAXG02000028">
    <property type="protein sequence ID" value="EDM99229.1"/>
    <property type="molecule type" value="Genomic_DNA"/>
</dbReference>
<dbReference type="eggNOG" id="ENOG502ZGSY">
    <property type="taxonomic scope" value="Bacteria"/>
</dbReference>
<dbReference type="STRING" id="411467.BACCAP_03158"/>
<reference evidence="1 2" key="2">
    <citation type="submission" date="2007-06" db="EMBL/GenBank/DDBJ databases">
        <title>Draft genome sequence of Pseudoflavonifractor capillosus ATCC 29799.</title>
        <authorList>
            <person name="Sudarsanam P."/>
            <person name="Ley R."/>
            <person name="Guruge J."/>
            <person name="Turnbaugh P.J."/>
            <person name="Mahowald M."/>
            <person name="Liep D."/>
            <person name="Gordon J."/>
        </authorList>
    </citation>
    <scope>NUCLEOTIDE SEQUENCE [LARGE SCALE GENOMIC DNA]</scope>
    <source>
        <strain evidence="1 2">ATCC 29799</strain>
    </source>
</reference>
<gene>
    <name evidence="1" type="ORF">BACCAP_03158</name>
</gene>
<comment type="caution">
    <text evidence="1">The sequence shown here is derived from an EMBL/GenBank/DDBJ whole genome shotgun (WGS) entry which is preliminary data.</text>
</comment>
<dbReference type="AlphaFoldDB" id="A6NY59"/>
<dbReference type="Proteomes" id="UP000003639">
    <property type="component" value="Unassembled WGS sequence"/>
</dbReference>
<protein>
    <submittedName>
        <fullName evidence="1">Uncharacterized protein</fullName>
    </submittedName>
</protein>
<evidence type="ECO:0000313" key="2">
    <source>
        <dbReference type="Proteomes" id="UP000003639"/>
    </source>
</evidence>
<accession>A6NY59</accession>
<sequence>MTQRAQSNAGLGPFNMEGRSMKKSILCFIAMATLFMCSGCSQDGASASSAPSWKDGLEVVRQDTVVVANLEHGELVCERTDRLNEEDGRYYSDIEIRSKEGDYKRHIAHATRFAPIEGTIQIGLQGVDLNGDGSEDLIMDIGASGKLLPSYAFVYDRGSDCFVPICGYSMLGFTSLHFGADGRPMIIEDCITDWLDHNRDYDSAWNKYLVSGRQLELVETVKLKYFGDTGGYFTETKLVNGEWKVTRSNVKEGDFDLEAWKNTYPGQ</sequence>